<dbReference type="AlphaFoldDB" id="A0A8H5FB96"/>
<gene>
    <name evidence="3" type="ORF">D9619_005400</name>
</gene>
<dbReference type="OrthoDB" id="3062838at2759"/>
<evidence type="ECO:0000313" key="3">
    <source>
        <dbReference type="EMBL" id="KAF5330494.1"/>
    </source>
</evidence>
<feature type="transmembrane region" description="Helical" evidence="2">
    <location>
        <begin position="201"/>
        <end position="223"/>
    </location>
</feature>
<comment type="caution">
    <text evidence="3">The sequence shown here is derived from an EMBL/GenBank/DDBJ whole genome shotgun (WGS) entry which is preliminary data.</text>
</comment>
<feature type="compositionally biased region" description="Polar residues" evidence="1">
    <location>
        <begin position="275"/>
        <end position="285"/>
    </location>
</feature>
<proteinExistence type="predicted"/>
<keyword evidence="2" id="KW-0472">Membrane</keyword>
<keyword evidence="2" id="KW-1133">Transmembrane helix</keyword>
<dbReference type="Proteomes" id="UP000567179">
    <property type="component" value="Unassembled WGS sequence"/>
</dbReference>
<keyword evidence="2" id="KW-0812">Transmembrane</keyword>
<dbReference type="EMBL" id="JAACJJ010000001">
    <property type="protein sequence ID" value="KAF5330494.1"/>
    <property type="molecule type" value="Genomic_DNA"/>
</dbReference>
<feature type="transmembrane region" description="Helical" evidence="2">
    <location>
        <begin position="348"/>
        <end position="369"/>
    </location>
</feature>
<sequence length="380" mass="42180">MQANTEKINALKQQATEYIDHPTIAFNKQESPNNCFPPIQQLQRYTSELEDYLKQHVAGIHDLRKGLFERGTGCPPAGNSVASERDTHEDAMQGHVQSIQQFLKRHIHNIEALQSSLGSTVLESRTGGLEEIKVCTSCANRPNIAAAQTIEREHHSTSYSTIVLMSTFTAGLIVAFLQLMYDMLPPIDPNSPKKTKYTIHYHLGFGFGFVSLVWNLCVAMVAGANTVARAKSRGESSTDSSHRSTDSTADILALENPSYDVSVIVDDGSATIMSSNSPQRTLGHQNSHEPKRQETRSKTRQFKTNRPLSAKQRYARRSVAFAFAQFFGAATFGVCIGLLYYILHSGHVLVFVPMVLLTGALVMAGWHLIRSMEGRRKRLD</sequence>
<accession>A0A8H5FB96</accession>
<evidence type="ECO:0000256" key="2">
    <source>
        <dbReference type="SAM" id="Phobius"/>
    </source>
</evidence>
<protein>
    <submittedName>
        <fullName evidence="3">Uncharacterized protein</fullName>
    </submittedName>
</protein>
<name>A0A8H5FB96_9AGAR</name>
<organism evidence="3 4">
    <name type="scientific">Psilocybe cf. subviscida</name>
    <dbReference type="NCBI Taxonomy" id="2480587"/>
    <lineage>
        <taxon>Eukaryota</taxon>
        <taxon>Fungi</taxon>
        <taxon>Dikarya</taxon>
        <taxon>Basidiomycota</taxon>
        <taxon>Agaricomycotina</taxon>
        <taxon>Agaricomycetes</taxon>
        <taxon>Agaricomycetidae</taxon>
        <taxon>Agaricales</taxon>
        <taxon>Agaricineae</taxon>
        <taxon>Strophariaceae</taxon>
        <taxon>Psilocybe</taxon>
    </lineage>
</organism>
<evidence type="ECO:0000313" key="4">
    <source>
        <dbReference type="Proteomes" id="UP000567179"/>
    </source>
</evidence>
<reference evidence="3 4" key="1">
    <citation type="journal article" date="2020" name="ISME J.">
        <title>Uncovering the hidden diversity of litter-decomposition mechanisms in mushroom-forming fungi.</title>
        <authorList>
            <person name="Floudas D."/>
            <person name="Bentzer J."/>
            <person name="Ahren D."/>
            <person name="Johansson T."/>
            <person name="Persson P."/>
            <person name="Tunlid A."/>
        </authorList>
    </citation>
    <scope>NUCLEOTIDE SEQUENCE [LARGE SCALE GENOMIC DNA]</scope>
    <source>
        <strain evidence="3 4">CBS 101986</strain>
    </source>
</reference>
<evidence type="ECO:0000256" key="1">
    <source>
        <dbReference type="SAM" id="MobiDB-lite"/>
    </source>
</evidence>
<feature type="region of interest" description="Disordered" evidence="1">
    <location>
        <begin position="275"/>
        <end position="307"/>
    </location>
</feature>
<feature type="transmembrane region" description="Helical" evidence="2">
    <location>
        <begin position="162"/>
        <end position="181"/>
    </location>
</feature>
<keyword evidence="4" id="KW-1185">Reference proteome</keyword>
<feature type="compositionally biased region" description="Basic and acidic residues" evidence="1">
    <location>
        <begin position="286"/>
        <end position="297"/>
    </location>
</feature>
<feature type="transmembrane region" description="Helical" evidence="2">
    <location>
        <begin position="319"/>
        <end position="342"/>
    </location>
</feature>